<dbReference type="PROSITE" id="PS00012">
    <property type="entry name" value="PHOSPHOPANTETHEINE"/>
    <property type="match status" value="1"/>
</dbReference>
<dbReference type="InterPro" id="IPR013968">
    <property type="entry name" value="PKS_KR"/>
</dbReference>
<feature type="domain" description="Carrier" evidence="5">
    <location>
        <begin position="500"/>
        <end position="578"/>
    </location>
</feature>
<dbReference type="PROSITE" id="PS50075">
    <property type="entry name" value="CARRIER"/>
    <property type="match status" value="1"/>
</dbReference>
<dbReference type="Gene3D" id="1.10.1200.10">
    <property type="entry name" value="ACP-like"/>
    <property type="match status" value="1"/>
</dbReference>
<dbReference type="Gene3D" id="3.40.50.720">
    <property type="entry name" value="NAD(P)-binding Rossmann-like Domain"/>
    <property type="match status" value="1"/>
</dbReference>
<evidence type="ECO:0000313" key="7">
    <source>
        <dbReference type="Proteomes" id="UP000271464"/>
    </source>
</evidence>
<organism evidence="6 7">
    <name type="scientific">Mycobacterium persicum</name>
    <dbReference type="NCBI Taxonomy" id="1487726"/>
    <lineage>
        <taxon>Bacteria</taxon>
        <taxon>Bacillati</taxon>
        <taxon>Actinomycetota</taxon>
        <taxon>Actinomycetes</taxon>
        <taxon>Mycobacteriales</taxon>
        <taxon>Mycobacteriaceae</taxon>
        <taxon>Mycobacterium</taxon>
    </lineage>
</organism>
<evidence type="ECO:0000256" key="4">
    <source>
        <dbReference type="ARBA" id="ARBA00023268"/>
    </source>
</evidence>
<dbReference type="InterPro" id="IPR006162">
    <property type="entry name" value="Ppantetheine_attach_site"/>
</dbReference>
<dbReference type="EC" id="2.3.1.239" evidence="6"/>
<dbReference type="Pfam" id="PF08659">
    <property type="entry name" value="KR"/>
    <property type="match status" value="1"/>
</dbReference>
<dbReference type="PANTHER" id="PTHR43775:SF37">
    <property type="entry name" value="SI:DKEY-61P9.11"/>
    <property type="match status" value="1"/>
</dbReference>
<dbReference type="SUPFAM" id="SSF51735">
    <property type="entry name" value="NAD(P)-binding Rossmann-fold domains"/>
    <property type="match status" value="2"/>
</dbReference>
<evidence type="ECO:0000256" key="2">
    <source>
        <dbReference type="ARBA" id="ARBA00022553"/>
    </source>
</evidence>
<evidence type="ECO:0000256" key="3">
    <source>
        <dbReference type="ARBA" id="ARBA00022857"/>
    </source>
</evidence>
<dbReference type="SMART" id="SM01294">
    <property type="entry name" value="PKS_PP_betabranch"/>
    <property type="match status" value="1"/>
</dbReference>
<comment type="caution">
    <text evidence="6">The sequence shown here is derived from an EMBL/GenBank/DDBJ whole genome shotgun (WGS) entry which is preliminary data.</text>
</comment>
<dbReference type="CDD" id="cd08952">
    <property type="entry name" value="KR_1_SDR_x"/>
    <property type="match status" value="1"/>
</dbReference>
<name>A0ABY6RSV4_9MYCO</name>
<sequence>MVVDSLRYRVGWQSVVLNELGPTRQRWLVVAFPEQADSDSWVTGLSEHYGSDIEILVVNPSDVGSNSLTGLLSTAVAGAHCDGIVSFLALDERPHPDFPGISRGLISTLLVGQAYANSSLSVPLWLVTQGAVEVAGGGEPASCAQAAVWGLGQSLCLEHPDRWGGLIDLPELPTPQHLRQLYTLLSCPQSEDQLAIGAHKISARRLYPAPLPAHVEPGWTSSGTALITGATGRLGKHIAHWLARAGASHLILVSRTAAHSSSGTQLQKELHAAGVSTTLASVDVTDRHALAAFLTQARRQHGPIRTVVHAAATITDHLISEVTTAQFCADYSKAIGADNLAELLSEDPPDTFILFSSAAATWGGAHQGCYAAANAHLDALACQLRAHTGTQALSIAWGLWADQQPTHASLAPHILEHFHRIGINAIPPQTALNALQHSLNTNDTHITVADVNWNQFLDIFTARRAHPLLTEITALTTVRPQAHSPASTVMAQLAGQSAAQQRQTVISMVTAITATVLAHPDPAALDPDRPFKDLGIDSLTALELRNSLTQHTGLTLPITVVFDHPSPNALAQHLIELII</sequence>
<evidence type="ECO:0000313" key="6">
    <source>
        <dbReference type="EMBL" id="VBA33371.1"/>
    </source>
</evidence>
<dbReference type="SUPFAM" id="SSF47336">
    <property type="entry name" value="ACP-like"/>
    <property type="match status" value="1"/>
</dbReference>
<accession>A0ABY6RSV4</accession>
<dbReference type="Proteomes" id="UP000271464">
    <property type="component" value="Unassembled WGS sequence"/>
</dbReference>
<keyword evidence="6" id="KW-0808">Transferase</keyword>
<keyword evidence="1" id="KW-0596">Phosphopantetheine</keyword>
<dbReference type="InterPro" id="IPR036736">
    <property type="entry name" value="ACP-like_sf"/>
</dbReference>
<reference evidence="6 7" key="1">
    <citation type="submission" date="2018-09" db="EMBL/GenBank/DDBJ databases">
        <authorList>
            <person name="Tagini F."/>
        </authorList>
    </citation>
    <scope>NUCLEOTIDE SEQUENCE [LARGE SCALE GENOMIC DNA]</scope>
    <source>
        <strain evidence="6 7">MK4</strain>
    </source>
</reference>
<keyword evidence="2" id="KW-0597">Phosphoprotein</keyword>
<keyword evidence="7" id="KW-1185">Reference proteome</keyword>
<keyword evidence="3" id="KW-0521">NADP</keyword>
<dbReference type="SMART" id="SM00823">
    <property type="entry name" value="PKS_PP"/>
    <property type="match status" value="1"/>
</dbReference>
<dbReference type="EMBL" id="UPHM01000178">
    <property type="protein sequence ID" value="VBA33371.1"/>
    <property type="molecule type" value="Genomic_DNA"/>
</dbReference>
<dbReference type="InterPro" id="IPR057326">
    <property type="entry name" value="KR_dom"/>
</dbReference>
<keyword evidence="4" id="KW-0511">Multifunctional enzyme</keyword>
<dbReference type="InterPro" id="IPR020806">
    <property type="entry name" value="PKS_PP-bd"/>
</dbReference>
<proteinExistence type="predicted"/>
<evidence type="ECO:0000259" key="5">
    <source>
        <dbReference type="PROSITE" id="PS50075"/>
    </source>
</evidence>
<keyword evidence="6" id="KW-0012">Acyltransferase</keyword>
<protein>
    <submittedName>
        <fullName evidence="6">Narbonolide/10-deoxymethynolide synthase PikA1, modules 1 and 2</fullName>
        <ecNumber evidence="6">2.3.1.239</ecNumber>
    </submittedName>
</protein>
<dbReference type="SMART" id="SM00822">
    <property type="entry name" value="PKS_KR"/>
    <property type="match status" value="1"/>
</dbReference>
<dbReference type="GO" id="GO:0016746">
    <property type="term" value="F:acyltransferase activity"/>
    <property type="evidence" value="ECO:0007669"/>
    <property type="project" value="UniProtKB-KW"/>
</dbReference>
<dbReference type="InterPro" id="IPR050091">
    <property type="entry name" value="PKS_NRPS_Biosynth_Enz"/>
</dbReference>
<gene>
    <name evidence="6" type="primary">pikAI</name>
    <name evidence="6" type="ORF">LAUMK4_05922</name>
</gene>
<dbReference type="Pfam" id="PF00550">
    <property type="entry name" value="PP-binding"/>
    <property type="match status" value="1"/>
</dbReference>
<dbReference type="InterPro" id="IPR009081">
    <property type="entry name" value="PP-bd_ACP"/>
</dbReference>
<dbReference type="InterPro" id="IPR036291">
    <property type="entry name" value="NAD(P)-bd_dom_sf"/>
</dbReference>
<dbReference type="PANTHER" id="PTHR43775">
    <property type="entry name" value="FATTY ACID SYNTHASE"/>
    <property type="match status" value="1"/>
</dbReference>
<evidence type="ECO:0000256" key="1">
    <source>
        <dbReference type="ARBA" id="ARBA00022450"/>
    </source>
</evidence>